<organism evidence="2 3">
    <name type="scientific">Hyphococcus aureus</name>
    <dbReference type="NCBI Taxonomy" id="2666033"/>
    <lineage>
        <taxon>Bacteria</taxon>
        <taxon>Pseudomonadati</taxon>
        <taxon>Pseudomonadota</taxon>
        <taxon>Alphaproteobacteria</taxon>
        <taxon>Parvularculales</taxon>
        <taxon>Parvularculaceae</taxon>
        <taxon>Hyphococcus</taxon>
    </lineage>
</organism>
<gene>
    <name evidence="2" type="ORF">ACFMB1_10960</name>
</gene>
<sequence length="142" mass="15691">MLEALGLMFTAPMWFATAFAMMFVAPSIEWLLLVPFTGMASLLVAVVLWLRNRRKDMLIFLGSPAASLLIVFVAGVFRGQLDGDAATPLLVSFLAAQAGFLGFAFYRCRIVWRMAALFAYGFFSYALFSALVAAMAFTDTWM</sequence>
<feature type="transmembrane region" description="Helical" evidence="1">
    <location>
        <begin position="89"/>
        <end position="106"/>
    </location>
</feature>
<feature type="transmembrane region" description="Helical" evidence="1">
    <location>
        <begin position="57"/>
        <end position="77"/>
    </location>
</feature>
<keyword evidence="1" id="KW-0812">Transmembrane</keyword>
<evidence type="ECO:0000256" key="1">
    <source>
        <dbReference type="SAM" id="Phobius"/>
    </source>
</evidence>
<comment type="caution">
    <text evidence="2">The sequence shown here is derived from an EMBL/GenBank/DDBJ whole genome shotgun (WGS) entry which is preliminary data.</text>
</comment>
<reference evidence="2 3" key="1">
    <citation type="submission" date="2024-09" db="EMBL/GenBank/DDBJ databases">
        <authorList>
            <person name="Zhang Z.-H."/>
        </authorList>
    </citation>
    <scope>NUCLEOTIDE SEQUENCE [LARGE SCALE GENOMIC DNA]</scope>
    <source>
        <strain evidence="2 3">HHTR114</strain>
    </source>
</reference>
<keyword evidence="1" id="KW-1133">Transmembrane helix</keyword>
<evidence type="ECO:0000313" key="2">
    <source>
        <dbReference type="EMBL" id="MFC6036067.1"/>
    </source>
</evidence>
<dbReference type="RefSeq" id="WP_379882705.1">
    <property type="nucleotide sequence ID" value="NZ_JBHPON010000002.1"/>
</dbReference>
<keyword evidence="3" id="KW-1185">Reference proteome</keyword>
<name>A0ABW1L1B2_9PROT</name>
<evidence type="ECO:0008006" key="4">
    <source>
        <dbReference type="Google" id="ProtNLM"/>
    </source>
</evidence>
<dbReference type="EMBL" id="JBHPON010000002">
    <property type="protein sequence ID" value="MFC6036067.1"/>
    <property type="molecule type" value="Genomic_DNA"/>
</dbReference>
<evidence type="ECO:0000313" key="3">
    <source>
        <dbReference type="Proteomes" id="UP001596116"/>
    </source>
</evidence>
<keyword evidence="1" id="KW-0472">Membrane</keyword>
<accession>A0ABW1L1B2</accession>
<proteinExistence type="predicted"/>
<protein>
    <recommendedName>
        <fullName evidence="4">DUF3147 family protein</fullName>
    </recommendedName>
</protein>
<dbReference type="Proteomes" id="UP001596116">
    <property type="component" value="Unassembled WGS sequence"/>
</dbReference>
<feature type="transmembrane region" description="Helical" evidence="1">
    <location>
        <begin position="30"/>
        <end position="50"/>
    </location>
</feature>
<feature type="transmembrane region" description="Helical" evidence="1">
    <location>
        <begin position="118"/>
        <end position="137"/>
    </location>
</feature>